<evidence type="ECO:0000313" key="3">
    <source>
        <dbReference type="EMBL" id="MSS18198.1"/>
    </source>
</evidence>
<name>A0A6L5XF55_9BACT</name>
<gene>
    <name evidence="3" type="ORF">FYJ29_10570</name>
</gene>
<keyword evidence="4" id="KW-1185">Reference proteome</keyword>
<dbReference type="Gene3D" id="3.10.290.30">
    <property type="entry name" value="MM3350-like"/>
    <property type="match status" value="1"/>
</dbReference>
<feature type="domain" description="Plasmid pRiA4b Orf3-like" evidence="2">
    <location>
        <begin position="18"/>
        <end position="136"/>
    </location>
</feature>
<reference evidence="3 4" key="1">
    <citation type="submission" date="2019-08" db="EMBL/GenBank/DDBJ databases">
        <title>In-depth cultivation of the pig gut microbiome towards novel bacterial diversity and tailored functional studies.</title>
        <authorList>
            <person name="Wylensek D."/>
            <person name="Hitch T.C.A."/>
            <person name="Clavel T."/>
        </authorList>
    </citation>
    <scope>NUCLEOTIDE SEQUENCE [LARGE SCALE GENOMIC DNA]</scope>
    <source>
        <strain evidence="3 4">Oil-RF-744-WCA-WT-10</strain>
    </source>
</reference>
<dbReference type="Pfam" id="PF07929">
    <property type="entry name" value="PRiA4_ORF3"/>
    <property type="match status" value="1"/>
</dbReference>
<dbReference type="InterPro" id="IPR012912">
    <property type="entry name" value="Plasmid_pRiA4b_Orf3-like"/>
</dbReference>
<evidence type="ECO:0000313" key="4">
    <source>
        <dbReference type="Proteomes" id="UP000483362"/>
    </source>
</evidence>
<comment type="caution">
    <text evidence="3">The sequence shown here is derived from an EMBL/GenBank/DDBJ whole genome shotgun (WGS) entry which is preliminary data.</text>
</comment>
<feature type="region of interest" description="Disordered" evidence="1">
    <location>
        <begin position="125"/>
        <end position="185"/>
    </location>
</feature>
<dbReference type="EMBL" id="VULT01000017">
    <property type="protein sequence ID" value="MSS18198.1"/>
    <property type="molecule type" value="Genomic_DNA"/>
</dbReference>
<dbReference type="SUPFAM" id="SSF159941">
    <property type="entry name" value="MM3350-like"/>
    <property type="match status" value="1"/>
</dbReference>
<feature type="compositionally biased region" description="Acidic residues" evidence="1">
    <location>
        <begin position="151"/>
        <end position="185"/>
    </location>
</feature>
<dbReference type="Proteomes" id="UP000483362">
    <property type="component" value="Unassembled WGS sequence"/>
</dbReference>
<sequence length="185" mass="21392">MIYKFLVGSEESENFKLEIKIDSEDTFMRLRNTILDASGYSKEQMDSFYICDDDWHKEKEVTVMDMGSDSDEDVWIMDDTPLDELLDEEGQKLKFVFDYMTERYFYMVLKETIPGKSLHDPLCTRKEGKAPKETTDYEEPAKPVAKIPDATIEDLGEEFYGDESFNEDELGDLDEYDGGDDGLNA</sequence>
<proteinExistence type="predicted"/>
<dbReference type="AlphaFoldDB" id="A0A6L5XF55"/>
<accession>A0A6L5XF55</accession>
<dbReference type="RefSeq" id="WP_154328836.1">
    <property type="nucleotide sequence ID" value="NZ_CP045696.1"/>
</dbReference>
<protein>
    <recommendedName>
        <fullName evidence="2">Plasmid pRiA4b Orf3-like domain-containing protein</fullName>
    </recommendedName>
</protein>
<evidence type="ECO:0000256" key="1">
    <source>
        <dbReference type="SAM" id="MobiDB-lite"/>
    </source>
</evidence>
<organism evidence="3 4">
    <name type="scientific">Sodaliphilus pleomorphus</name>
    <dbReference type="NCBI Taxonomy" id="2606626"/>
    <lineage>
        <taxon>Bacteria</taxon>
        <taxon>Pseudomonadati</taxon>
        <taxon>Bacteroidota</taxon>
        <taxon>Bacteroidia</taxon>
        <taxon>Bacteroidales</taxon>
        <taxon>Muribaculaceae</taxon>
        <taxon>Sodaliphilus</taxon>
    </lineage>
</organism>
<evidence type="ECO:0000259" key="2">
    <source>
        <dbReference type="Pfam" id="PF07929"/>
    </source>
</evidence>
<feature type="compositionally biased region" description="Basic and acidic residues" evidence="1">
    <location>
        <begin position="125"/>
        <end position="141"/>
    </location>
</feature>
<dbReference type="InterPro" id="IPR024047">
    <property type="entry name" value="MM3350-like_sf"/>
</dbReference>